<comment type="caution">
    <text evidence="1">The sequence shown here is derived from an EMBL/GenBank/DDBJ whole genome shotgun (WGS) entry which is preliminary data.</text>
</comment>
<organism evidence="1 2">
    <name type="scientific">Steinernema hermaphroditum</name>
    <dbReference type="NCBI Taxonomy" id="289476"/>
    <lineage>
        <taxon>Eukaryota</taxon>
        <taxon>Metazoa</taxon>
        <taxon>Ecdysozoa</taxon>
        <taxon>Nematoda</taxon>
        <taxon>Chromadorea</taxon>
        <taxon>Rhabditida</taxon>
        <taxon>Tylenchina</taxon>
        <taxon>Panagrolaimomorpha</taxon>
        <taxon>Strongyloidoidea</taxon>
        <taxon>Steinernematidae</taxon>
        <taxon>Steinernema</taxon>
    </lineage>
</organism>
<evidence type="ECO:0000313" key="1">
    <source>
        <dbReference type="EMBL" id="KAK0399606.1"/>
    </source>
</evidence>
<keyword evidence="2" id="KW-1185">Reference proteome</keyword>
<sequence length="74" mass="8289">MTQTTAKEARRLTVGNQTATSLRDSRRKLRAPCAKILSIAWSASPVDVCEAERRQFSISRRVPGLRYPLAVECI</sequence>
<proteinExistence type="predicted"/>
<evidence type="ECO:0000313" key="2">
    <source>
        <dbReference type="Proteomes" id="UP001175271"/>
    </source>
</evidence>
<dbReference type="Proteomes" id="UP001175271">
    <property type="component" value="Unassembled WGS sequence"/>
</dbReference>
<gene>
    <name evidence="1" type="ORF">QR680_003133</name>
</gene>
<reference evidence="1" key="1">
    <citation type="submission" date="2023-06" db="EMBL/GenBank/DDBJ databases">
        <title>Genomic analysis of the entomopathogenic nematode Steinernema hermaphroditum.</title>
        <authorList>
            <person name="Schwarz E.M."/>
            <person name="Heppert J.K."/>
            <person name="Baniya A."/>
            <person name="Schwartz H.T."/>
            <person name="Tan C.-H."/>
            <person name="Antoshechkin I."/>
            <person name="Sternberg P.W."/>
            <person name="Goodrich-Blair H."/>
            <person name="Dillman A.R."/>
        </authorList>
    </citation>
    <scope>NUCLEOTIDE SEQUENCE</scope>
    <source>
        <strain evidence="1">PS9179</strain>
        <tissue evidence="1">Whole animal</tissue>
    </source>
</reference>
<name>A0AA39H5J1_9BILA</name>
<protein>
    <submittedName>
        <fullName evidence="1">Uncharacterized protein</fullName>
    </submittedName>
</protein>
<dbReference type="AlphaFoldDB" id="A0AA39H5J1"/>
<accession>A0AA39H5J1</accession>
<dbReference type="EMBL" id="JAUCMV010000005">
    <property type="protein sequence ID" value="KAK0399606.1"/>
    <property type="molecule type" value="Genomic_DNA"/>
</dbReference>